<proteinExistence type="predicted"/>
<sequence>MSEKIKLELEYVLNSSPRILFPYLQEPNELAQWFADDVNYHDGIYEFVWDNESHRARLVTVKENKSVKYKWIDDDPYFFEIEIVQDELTNDVALSITDYVKEDNLEDRKKIWDNSIGYLQSVIGA</sequence>
<evidence type="ECO:0000259" key="1">
    <source>
        <dbReference type="Pfam" id="PF19569"/>
    </source>
</evidence>
<keyword evidence="3" id="KW-1185">Reference proteome</keyword>
<dbReference type="RefSeq" id="WP_153512225.1">
    <property type="nucleotide sequence ID" value="NZ_CP045652.1"/>
</dbReference>
<dbReference type="InterPro" id="IPR023393">
    <property type="entry name" value="START-like_dom_sf"/>
</dbReference>
<dbReference type="Proteomes" id="UP000326921">
    <property type="component" value="Chromosome"/>
</dbReference>
<dbReference type="Gene3D" id="3.30.530.20">
    <property type="match status" value="1"/>
</dbReference>
<protein>
    <recommendedName>
        <fullName evidence="1">START-like domain-containing protein</fullName>
    </recommendedName>
</protein>
<evidence type="ECO:0000313" key="2">
    <source>
        <dbReference type="EMBL" id="QGA27388.1"/>
    </source>
</evidence>
<accession>A0A5Q0QH76</accession>
<dbReference type="Pfam" id="PF19569">
    <property type="entry name" value="START_2"/>
    <property type="match status" value="1"/>
</dbReference>
<organism evidence="2 3">
    <name type="scientific">Sphingobacterium zhuxiongii</name>
    <dbReference type="NCBI Taxonomy" id="2662364"/>
    <lineage>
        <taxon>Bacteria</taxon>
        <taxon>Pseudomonadati</taxon>
        <taxon>Bacteroidota</taxon>
        <taxon>Sphingobacteriia</taxon>
        <taxon>Sphingobacteriales</taxon>
        <taxon>Sphingobacteriaceae</taxon>
        <taxon>Sphingobacterium</taxon>
    </lineage>
</organism>
<dbReference type="KEGG" id="sphe:GFH32_14165"/>
<dbReference type="InterPro" id="IPR045736">
    <property type="entry name" value="START_2"/>
</dbReference>
<dbReference type="AlphaFoldDB" id="A0A5Q0QH76"/>
<name>A0A5Q0QH76_9SPHI</name>
<gene>
    <name evidence="2" type="ORF">GFH32_14165</name>
</gene>
<reference evidence="2 3" key="1">
    <citation type="submission" date="2019-10" db="EMBL/GenBank/DDBJ databases">
        <authorList>
            <person name="Dong K."/>
        </authorList>
    </citation>
    <scope>NUCLEOTIDE SEQUENCE [LARGE SCALE GENOMIC DNA]</scope>
    <source>
        <strain evidence="3">dk4302</strain>
    </source>
</reference>
<dbReference type="EMBL" id="CP045652">
    <property type="protein sequence ID" value="QGA27388.1"/>
    <property type="molecule type" value="Genomic_DNA"/>
</dbReference>
<dbReference type="SUPFAM" id="SSF55961">
    <property type="entry name" value="Bet v1-like"/>
    <property type="match status" value="1"/>
</dbReference>
<feature type="domain" description="START-like" evidence="1">
    <location>
        <begin position="1"/>
        <end position="125"/>
    </location>
</feature>
<evidence type="ECO:0000313" key="3">
    <source>
        <dbReference type="Proteomes" id="UP000326921"/>
    </source>
</evidence>